<protein>
    <submittedName>
        <fullName evidence="2">Uncharacterized protein</fullName>
    </submittedName>
</protein>
<proteinExistence type="predicted"/>
<dbReference type="AlphaFoldDB" id="A0A221P4W6"/>
<name>A0A221P4W6_9ACTN</name>
<reference evidence="2 3" key="1">
    <citation type="submission" date="2017-07" db="EMBL/GenBank/DDBJ databases">
        <title>Genome sequence of Streptomyces pluripotens MUSC 137T.</title>
        <authorList>
            <person name="Ser H.-L."/>
            <person name="Lee L.-H."/>
        </authorList>
    </citation>
    <scope>NUCLEOTIDE SEQUENCE [LARGE SCALE GENOMIC DNA]</scope>
    <source>
        <strain evidence="2 3">MUSC 137</strain>
    </source>
</reference>
<feature type="compositionally biased region" description="Basic and acidic residues" evidence="1">
    <location>
        <begin position="77"/>
        <end position="86"/>
    </location>
</feature>
<feature type="region of interest" description="Disordered" evidence="1">
    <location>
        <begin position="1"/>
        <end position="86"/>
    </location>
</feature>
<evidence type="ECO:0000313" key="2">
    <source>
        <dbReference type="EMBL" id="ASN27301.1"/>
    </source>
</evidence>
<evidence type="ECO:0000256" key="1">
    <source>
        <dbReference type="SAM" id="MobiDB-lite"/>
    </source>
</evidence>
<organism evidence="2 3">
    <name type="scientific">Streptomyces pluripotens</name>
    <dbReference type="NCBI Taxonomy" id="1355015"/>
    <lineage>
        <taxon>Bacteria</taxon>
        <taxon>Bacillati</taxon>
        <taxon>Actinomycetota</taxon>
        <taxon>Actinomycetes</taxon>
        <taxon>Kitasatosporales</taxon>
        <taxon>Streptomycetaceae</taxon>
        <taxon>Streptomyces</taxon>
    </lineage>
</organism>
<dbReference type="KEGG" id="splu:LK06_027195"/>
<gene>
    <name evidence="2" type="ORF">LK07_28365</name>
</gene>
<dbReference type="OrthoDB" id="4331134at2"/>
<accession>A0A221P4W6</accession>
<evidence type="ECO:0000313" key="3">
    <source>
        <dbReference type="Proteomes" id="UP000031501"/>
    </source>
</evidence>
<sequence>MSLLSGVCTGGGRPGRGWGIHPVCPGERHGPYARTRNPRLPMREPPRGWGEGKPSVRSVNQPCSHFARRPAANRTMSTRDRIPSLR</sequence>
<dbReference type="Proteomes" id="UP000031501">
    <property type="component" value="Chromosome"/>
</dbReference>
<dbReference type="EMBL" id="CP022433">
    <property type="protein sequence ID" value="ASN27301.1"/>
    <property type="molecule type" value="Genomic_DNA"/>
</dbReference>
<feature type="compositionally biased region" description="Gly residues" evidence="1">
    <location>
        <begin position="8"/>
        <end position="18"/>
    </location>
</feature>
<keyword evidence="3" id="KW-1185">Reference proteome</keyword>